<dbReference type="EMBL" id="JARIHO010000065">
    <property type="protein sequence ID" value="KAJ7314821.1"/>
    <property type="molecule type" value="Genomic_DNA"/>
</dbReference>
<dbReference type="AlphaFoldDB" id="A0AAD7EEP8"/>
<gene>
    <name evidence="1" type="ORF">DFH08DRAFT_972555</name>
</gene>
<name>A0AAD7EEP8_9AGAR</name>
<organism evidence="1 2">
    <name type="scientific">Mycena albidolilacea</name>
    <dbReference type="NCBI Taxonomy" id="1033008"/>
    <lineage>
        <taxon>Eukaryota</taxon>
        <taxon>Fungi</taxon>
        <taxon>Dikarya</taxon>
        <taxon>Basidiomycota</taxon>
        <taxon>Agaricomycotina</taxon>
        <taxon>Agaricomycetes</taxon>
        <taxon>Agaricomycetidae</taxon>
        <taxon>Agaricales</taxon>
        <taxon>Marasmiineae</taxon>
        <taxon>Mycenaceae</taxon>
        <taxon>Mycena</taxon>
    </lineage>
</organism>
<comment type="caution">
    <text evidence="1">The sequence shown here is derived from an EMBL/GenBank/DDBJ whole genome shotgun (WGS) entry which is preliminary data.</text>
</comment>
<accession>A0AAD7EEP8</accession>
<sequence length="115" mass="12509">MGTPHPATTDSPIVGDPTAFRRCASIVALSLPLTACFSSATASTASHSSPILRFLELSHRPPAISFSDRLRSAGRLRLTLLYGLCPNTPHDLFPPRTVEDCPSFSLLVWWFSKKA</sequence>
<proteinExistence type="predicted"/>
<dbReference type="Proteomes" id="UP001218218">
    <property type="component" value="Unassembled WGS sequence"/>
</dbReference>
<protein>
    <submittedName>
        <fullName evidence="1">Uncharacterized protein</fullName>
    </submittedName>
</protein>
<keyword evidence="2" id="KW-1185">Reference proteome</keyword>
<reference evidence="1" key="1">
    <citation type="submission" date="2023-03" db="EMBL/GenBank/DDBJ databases">
        <title>Massive genome expansion in bonnet fungi (Mycena s.s.) driven by repeated elements and novel gene families across ecological guilds.</title>
        <authorList>
            <consortium name="Lawrence Berkeley National Laboratory"/>
            <person name="Harder C.B."/>
            <person name="Miyauchi S."/>
            <person name="Viragh M."/>
            <person name="Kuo A."/>
            <person name="Thoen E."/>
            <person name="Andreopoulos B."/>
            <person name="Lu D."/>
            <person name="Skrede I."/>
            <person name="Drula E."/>
            <person name="Henrissat B."/>
            <person name="Morin E."/>
            <person name="Kohler A."/>
            <person name="Barry K."/>
            <person name="LaButti K."/>
            <person name="Morin E."/>
            <person name="Salamov A."/>
            <person name="Lipzen A."/>
            <person name="Mereny Z."/>
            <person name="Hegedus B."/>
            <person name="Baldrian P."/>
            <person name="Stursova M."/>
            <person name="Weitz H."/>
            <person name="Taylor A."/>
            <person name="Grigoriev I.V."/>
            <person name="Nagy L.G."/>
            <person name="Martin F."/>
            <person name="Kauserud H."/>
        </authorList>
    </citation>
    <scope>NUCLEOTIDE SEQUENCE</scope>
    <source>
        <strain evidence="1">CBHHK002</strain>
    </source>
</reference>
<evidence type="ECO:0000313" key="1">
    <source>
        <dbReference type="EMBL" id="KAJ7314821.1"/>
    </source>
</evidence>
<evidence type="ECO:0000313" key="2">
    <source>
        <dbReference type="Proteomes" id="UP001218218"/>
    </source>
</evidence>